<feature type="signal peptide" evidence="3">
    <location>
        <begin position="1"/>
        <end position="20"/>
    </location>
</feature>
<proteinExistence type="predicted"/>
<evidence type="ECO:0000256" key="3">
    <source>
        <dbReference type="SAM" id="SignalP"/>
    </source>
</evidence>
<protein>
    <recommendedName>
        <fullName evidence="6">Extracellular conserved serine-rich protein</fullName>
    </recommendedName>
</protein>
<keyword evidence="3" id="KW-0732">Signal</keyword>
<feature type="transmembrane region" description="Helical" evidence="2">
    <location>
        <begin position="192"/>
        <end position="213"/>
    </location>
</feature>
<dbReference type="EMBL" id="DF845436">
    <property type="protein sequence ID" value="GAT49334.1"/>
    <property type="molecule type" value="Genomic_DNA"/>
</dbReference>
<evidence type="ECO:0000313" key="4">
    <source>
        <dbReference type="EMBL" id="GAT49334.1"/>
    </source>
</evidence>
<evidence type="ECO:0000256" key="2">
    <source>
        <dbReference type="SAM" id="Phobius"/>
    </source>
</evidence>
<sequence length="214" mass="21427">MFAMAKLGACLALAAPFASALEITSITGNFVIGGVIVVNWTTNAATDPSSFSIEMLNPTFNNQYALGNNVPTTDLSKSIEMPVVVLGQGNYQIEFVGIEDINTIYTVSDNFTIGAENTTTTNSVGGKTIKTTATPISTPLATSAPAAIAATTTPLDGSSTPADTTPAATSSSPATSSPAGSSASMPFAVASYFAGSAPGVMIALVGLVAGAFAL</sequence>
<evidence type="ECO:0000256" key="1">
    <source>
        <dbReference type="SAM" id="MobiDB-lite"/>
    </source>
</evidence>
<dbReference type="Proteomes" id="UP000815677">
    <property type="component" value="Unassembled WGS sequence"/>
</dbReference>
<keyword evidence="2" id="KW-0472">Membrane</keyword>
<keyword evidence="2" id="KW-1133">Transmembrane helix</keyword>
<name>A0ABQ0LE13_MYCCL</name>
<feature type="chain" id="PRO_5046336917" description="Extracellular conserved serine-rich protein" evidence="3">
    <location>
        <begin position="21"/>
        <end position="214"/>
    </location>
</feature>
<organism evidence="4 5">
    <name type="scientific">Mycena chlorophos</name>
    <name type="common">Agaric fungus</name>
    <name type="synonym">Agaricus chlorophos</name>
    <dbReference type="NCBI Taxonomy" id="658473"/>
    <lineage>
        <taxon>Eukaryota</taxon>
        <taxon>Fungi</taxon>
        <taxon>Dikarya</taxon>
        <taxon>Basidiomycota</taxon>
        <taxon>Agaricomycotina</taxon>
        <taxon>Agaricomycetes</taxon>
        <taxon>Agaricomycetidae</taxon>
        <taxon>Agaricales</taxon>
        <taxon>Marasmiineae</taxon>
        <taxon>Mycenaceae</taxon>
        <taxon>Mycena</taxon>
    </lineage>
</organism>
<gene>
    <name evidence="4" type="ORF">MCHLO_06657</name>
</gene>
<evidence type="ECO:0000313" key="5">
    <source>
        <dbReference type="Proteomes" id="UP000815677"/>
    </source>
</evidence>
<reference evidence="4" key="1">
    <citation type="submission" date="2014-09" db="EMBL/GenBank/DDBJ databases">
        <title>Genome sequence of the luminous mushroom Mycena chlorophos for searching fungal bioluminescence genes.</title>
        <authorList>
            <person name="Tanaka Y."/>
            <person name="Kasuga D."/>
            <person name="Oba Y."/>
            <person name="Hase S."/>
            <person name="Sato K."/>
            <person name="Oba Y."/>
            <person name="Sakakibara Y."/>
        </authorList>
    </citation>
    <scope>NUCLEOTIDE SEQUENCE</scope>
</reference>
<evidence type="ECO:0008006" key="6">
    <source>
        <dbReference type="Google" id="ProtNLM"/>
    </source>
</evidence>
<keyword evidence="2" id="KW-0812">Transmembrane</keyword>
<keyword evidence="5" id="KW-1185">Reference proteome</keyword>
<accession>A0ABQ0LE13</accession>
<feature type="region of interest" description="Disordered" evidence="1">
    <location>
        <begin position="152"/>
        <end position="180"/>
    </location>
</feature>